<comment type="caution">
    <text evidence="2">The sequence shown here is derived from an EMBL/GenBank/DDBJ whole genome shotgun (WGS) entry which is preliminary data.</text>
</comment>
<feature type="region of interest" description="Disordered" evidence="1">
    <location>
        <begin position="60"/>
        <end position="105"/>
    </location>
</feature>
<proteinExistence type="predicted"/>
<gene>
    <name evidence="2" type="ORF">GOODEAATRI_006199</name>
</gene>
<feature type="compositionally biased region" description="Polar residues" evidence="1">
    <location>
        <begin position="78"/>
        <end position="89"/>
    </location>
</feature>
<evidence type="ECO:0000313" key="2">
    <source>
        <dbReference type="EMBL" id="MEQ2161090.1"/>
    </source>
</evidence>
<evidence type="ECO:0000256" key="1">
    <source>
        <dbReference type="SAM" id="MobiDB-lite"/>
    </source>
</evidence>
<accession>A0ABV0MPQ0</accession>
<organism evidence="2 3">
    <name type="scientific">Goodea atripinnis</name>
    <dbReference type="NCBI Taxonomy" id="208336"/>
    <lineage>
        <taxon>Eukaryota</taxon>
        <taxon>Metazoa</taxon>
        <taxon>Chordata</taxon>
        <taxon>Craniata</taxon>
        <taxon>Vertebrata</taxon>
        <taxon>Euteleostomi</taxon>
        <taxon>Actinopterygii</taxon>
        <taxon>Neopterygii</taxon>
        <taxon>Teleostei</taxon>
        <taxon>Neoteleostei</taxon>
        <taxon>Acanthomorphata</taxon>
        <taxon>Ovalentaria</taxon>
        <taxon>Atherinomorphae</taxon>
        <taxon>Cyprinodontiformes</taxon>
        <taxon>Goodeidae</taxon>
        <taxon>Goodea</taxon>
    </lineage>
</organism>
<name>A0ABV0MPQ0_9TELE</name>
<sequence length="149" mass="16086">MTADINVILQTLQRQIAPVPPAYSIVSPSTLPIDPSALYGTGATVLHSVYPSWDHMDLKSSRKSQESLSSGIHMTAASDDTMSMTVTPETETHADLTPKLPQQLPKSALEPISRLCETVRYPSLPVNLDLTTGPAEIQKHTSDPVLPVT</sequence>
<dbReference type="Proteomes" id="UP001476798">
    <property type="component" value="Unassembled WGS sequence"/>
</dbReference>
<evidence type="ECO:0000313" key="3">
    <source>
        <dbReference type="Proteomes" id="UP001476798"/>
    </source>
</evidence>
<protein>
    <submittedName>
        <fullName evidence="2">Uncharacterized protein</fullName>
    </submittedName>
</protein>
<reference evidence="2 3" key="1">
    <citation type="submission" date="2021-06" db="EMBL/GenBank/DDBJ databases">
        <authorList>
            <person name="Palmer J.M."/>
        </authorList>
    </citation>
    <scope>NUCLEOTIDE SEQUENCE [LARGE SCALE GENOMIC DNA]</scope>
    <source>
        <strain evidence="2 3">GA_2019</strain>
        <tissue evidence="2">Muscle</tissue>
    </source>
</reference>
<dbReference type="EMBL" id="JAHRIO010010289">
    <property type="protein sequence ID" value="MEQ2161090.1"/>
    <property type="molecule type" value="Genomic_DNA"/>
</dbReference>
<keyword evidence="3" id="KW-1185">Reference proteome</keyword>